<keyword evidence="5" id="KW-1185">Reference proteome</keyword>
<feature type="chain" id="PRO_5042072568" description="Transmembrane protein" evidence="3">
    <location>
        <begin position="24"/>
        <end position="493"/>
    </location>
</feature>
<keyword evidence="3" id="KW-0732">Signal</keyword>
<feature type="transmembrane region" description="Helical" evidence="2">
    <location>
        <begin position="198"/>
        <end position="220"/>
    </location>
</feature>
<evidence type="ECO:0000313" key="5">
    <source>
        <dbReference type="Proteomes" id="UP001221757"/>
    </source>
</evidence>
<dbReference type="CDD" id="cd12087">
    <property type="entry name" value="TM_EGFR-like"/>
    <property type="match status" value="1"/>
</dbReference>
<evidence type="ECO:0008006" key="6">
    <source>
        <dbReference type="Google" id="ProtNLM"/>
    </source>
</evidence>
<feature type="signal peptide" evidence="3">
    <location>
        <begin position="1"/>
        <end position="23"/>
    </location>
</feature>
<evidence type="ECO:0000256" key="1">
    <source>
        <dbReference type="SAM" id="MobiDB-lite"/>
    </source>
</evidence>
<dbReference type="EMBL" id="JARKIE010000356">
    <property type="protein sequence ID" value="KAJ7651837.1"/>
    <property type="molecule type" value="Genomic_DNA"/>
</dbReference>
<proteinExistence type="predicted"/>
<evidence type="ECO:0000256" key="2">
    <source>
        <dbReference type="SAM" id="Phobius"/>
    </source>
</evidence>
<keyword evidence="2" id="KW-0812">Transmembrane</keyword>
<keyword evidence="2" id="KW-1133">Transmembrane helix</keyword>
<feature type="compositionally biased region" description="Polar residues" evidence="1">
    <location>
        <begin position="464"/>
        <end position="475"/>
    </location>
</feature>
<gene>
    <name evidence="4" type="ORF">B0H17DRAFT_1215140</name>
</gene>
<evidence type="ECO:0000313" key="4">
    <source>
        <dbReference type="EMBL" id="KAJ7651837.1"/>
    </source>
</evidence>
<dbReference type="AlphaFoldDB" id="A0AAD7G281"/>
<accession>A0AAD7G281</accession>
<protein>
    <recommendedName>
        <fullName evidence="6">Transmembrane protein</fullName>
    </recommendedName>
</protein>
<comment type="caution">
    <text evidence="4">The sequence shown here is derived from an EMBL/GenBank/DDBJ whole genome shotgun (WGS) entry which is preliminary data.</text>
</comment>
<feature type="compositionally biased region" description="Polar residues" evidence="1">
    <location>
        <begin position="483"/>
        <end position="493"/>
    </location>
</feature>
<feature type="compositionally biased region" description="Low complexity" evidence="1">
    <location>
        <begin position="377"/>
        <end position="390"/>
    </location>
</feature>
<keyword evidence="2" id="KW-0472">Membrane</keyword>
<dbReference type="Proteomes" id="UP001221757">
    <property type="component" value="Unassembled WGS sequence"/>
</dbReference>
<feature type="region of interest" description="Disordered" evidence="1">
    <location>
        <begin position="322"/>
        <end position="342"/>
    </location>
</feature>
<feature type="region of interest" description="Disordered" evidence="1">
    <location>
        <begin position="452"/>
        <end position="493"/>
    </location>
</feature>
<feature type="region of interest" description="Disordered" evidence="1">
    <location>
        <begin position="174"/>
        <end position="193"/>
    </location>
</feature>
<organism evidence="4 5">
    <name type="scientific">Mycena rosella</name>
    <name type="common">Pink bonnet</name>
    <name type="synonym">Agaricus rosellus</name>
    <dbReference type="NCBI Taxonomy" id="1033263"/>
    <lineage>
        <taxon>Eukaryota</taxon>
        <taxon>Fungi</taxon>
        <taxon>Dikarya</taxon>
        <taxon>Basidiomycota</taxon>
        <taxon>Agaricomycotina</taxon>
        <taxon>Agaricomycetes</taxon>
        <taxon>Agaricomycetidae</taxon>
        <taxon>Agaricales</taxon>
        <taxon>Marasmiineae</taxon>
        <taxon>Mycenaceae</taxon>
        <taxon>Mycena</taxon>
    </lineage>
</organism>
<reference evidence="4" key="1">
    <citation type="submission" date="2023-03" db="EMBL/GenBank/DDBJ databases">
        <title>Massive genome expansion in bonnet fungi (Mycena s.s.) driven by repeated elements and novel gene families across ecological guilds.</title>
        <authorList>
            <consortium name="Lawrence Berkeley National Laboratory"/>
            <person name="Harder C.B."/>
            <person name="Miyauchi S."/>
            <person name="Viragh M."/>
            <person name="Kuo A."/>
            <person name="Thoen E."/>
            <person name="Andreopoulos B."/>
            <person name="Lu D."/>
            <person name="Skrede I."/>
            <person name="Drula E."/>
            <person name="Henrissat B."/>
            <person name="Morin E."/>
            <person name="Kohler A."/>
            <person name="Barry K."/>
            <person name="LaButti K."/>
            <person name="Morin E."/>
            <person name="Salamov A."/>
            <person name="Lipzen A."/>
            <person name="Mereny Z."/>
            <person name="Hegedus B."/>
            <person name="Baldrian P."/>
            <person name="Stursova M."/>
            <person name="Weitz H."/>
            <person name="Taylor A."/>
            <person name="Grigoriev I.V."/>
            <person name="Nagy L.G."/>
            <person name="Martin F."/>
            <person name="Kauserud H."/>
        </authorList>
    </citation>
    <scope>NUCLEOTIDE SEQUENCE</scope>
    <source>
        <strain evidence="4">CBHHK067</strain>
    </source>
</reference>
<evidence type="ECO:0000256" key="3">
    <source>
        <dbReference type="SAM" id="SignalP"/>
    </source>
</evidence>
<feature type="region of interest" description="Disordered" evidence="1">
    <location>
        <begin position="375"/>
        <end position="437"/>
    </location>
</feature>
<name>A0AAD7G281_MYCRO</name>
<sequence>MTGRGVSWPLRLTCLYAVSTLAAHSLDGRAVQSQANCIAGFDWADNQENLSPCLLSSAVWAPCFTGGWNTPPLPGPGLGYDKPNSTTANLCTCSWAAYNLLSACTVCQGFDAAVENWAAYDQNCGAFLETDTYYPSNVTLPTGTAIPFWATTNPTTWNDGRFDSSQAQLIAQQNSTDVNPNQPPSAGTKKSKTPIGPIVGGVIGGLAVLAIGGAVAFWFLRRRGDQHAEPAGDYGAAHSFFSRPQIHGRSLSDISGKSILLQQSMSVAHSARPGTIYTTATAHTHTGSVHSLSFGGSGYASPTRVMSPPPTIQVVSREDIIEPFTLRPTSPPAPTRKTSETTMRTAYTNQESLASPPSAFMQDLSLPEVSQRMRLNPPAYSPYASPASSPEPMDPTPQSPTRPALGHRTRSEKASVDSQQSYASAPTHGHGGGESISAIDDVVGRMGLTVGPETVVGSTVGGHTISTGQSANVVSSRPAHKPSISNPNNDTLG</sequence>